<comment type="caution">
    <text evidence="9">The sequence shown here is derived from an EMBL/GenBank/DDBJ whole genome shotgun (WGS) entry which is preliminary data.</text>
</comment>
<keyword evidence="5" id="KW-0479">Metal-binding</keyword>
<dbReference type="STRING" id="947166.A0A1D1VEV7"/>
<dbReference type="AlphaFoldDB" id="A0A1D1VEV7"/>
<evidence type="ECO:0000313" key="10">
    <source>
        <dbReference type="Proteomes" id="UP000186922"/>
    </source>
</evidence>
<protein>
    <recommendedName>
        <fullName evidence="8">DDE Tnp4 domain-containing protein</fullName>
    </recommendedName>
</protein>
<dbReference type="EMBL" id="BDGG01000005">
    <property type="protein sequence ID" value="GAU99305.1"/>
    <property type="molecule type" value="Genomic_DNA"/>
</dbReference>
<dbReference type="Pfam" id="PF13359">
    <property type="entry name" value="DDE_Tnp_4"/>
    <property type="match status" value="1"/>
</dbReference>
<keyword evidence="6" id="KW-0378">Hydrolase</keyword>
<dbReference type="InterPro" id="IPR027806">
    <property type="entry name" value="HARBI1_dom"/>
</dbReference>
<dbReference type="PANTHER" id="PTHR22930">
    <property type="match status" value="1"/>
</dbReference>
<comment type="cofactor">
    <cofactor evidence="1">
        <name>a divalent metal cation</name>
        <dbReference type="ChEBI" id="CHEBI:60240"/>
    </cofactor>
</comment>
<evidence type="ECO:0000313" key="9">
    <source>
        <dbReference type="EMBL" id="GAU99305.1"/>
    </source>
</evidence>
<dbReference type="GO" id="GO:0005634">
    <property type="term" value="C:nucleus"/>
    <property type="evidence" value="ECO:0007669"/>
    <property type="project" value="UniProtKB-SubCell"/>
</dbReference>
<keyword evidence="4" id="KW-0540">Nuclease</keyword>
<evidence type="ECO:0000256" key="5">
    <source>
        <dbReference type="ARBA" id="ARBA00022723"/>
    </source>
</evidence>
<dbReference type="GO" id="GO:0046872">
    <property type="term" value="F:metal ion binding"/>
    <property type="evidence" value="ECO:0007669"/>
    <property type="project" value="UniProtKB-KW"/>
</dbReference>
<evidence type="ECO:0000259" key="8">
    <source>
        <dbReference type="Pfam" id="PF13359"/>
    </source>
</evidence>
<name>A0A1D1VEV7_RAMVA</name>
<dbReference type="GO" id="GO:0016787">
    <property type="term" value="F:hydrolase activity"/>
    <property type="evidence" value="ECO:0007669"/>
    <property type="project" value="UniProtKB-KW"/>
</dbReference>
<evidence type="ECO:0000256" key="3">
    <source>
        <dbReference type="ARBA" id="ARBA00006958"/>
    </source>
</evidence>
<sequence length="299" mass="34137">MNLDLGEHDDDDEVDVPAVLLQFVTATRYLQRPEVPKSKHFVEYLLPALDDERFKEEVRMSRELFEMVLSKIVGHKAFNLHGKTPQADPRLQLMICAYSFGSSGSSASVENIAGRFGVSEGFVLLCTTRCIEALLSVEGSVVNWPDKEERTTMVLIGEYLLADSAYTTSTHTIASYKKPAAGVMSTNNERFNFYHCSTRIKIEHTIGILKGRFPSLQSLRIKIHDKQTHRAAVEWTQACVVLHNILLEDSYFDDNWTKYREPEVPEMSYDAAVMDGKDFRETIKERVLHSRKPARRFVQ</sequence>
<keyword evidence="10" id="KW-1185">Reference proteome</keyword>
<feature type="domain" description="DDE Tnp4" evidence="8">
    <location>
        <begin position="154"/>
        <end position="244"/>
    </location>
</feature>
<evidence type="ECO:0000256" key="1">
    <source>
        <dbReference type="ARBA" id="ARBA00001968"/>
    </source>
</evidence>
<dbReference type="Proteomes" id="UP000186922">
    <property type="component" value="Unassembled WGS sequence"/>
</dbReference>
<dbReference type="InterPro" id="IPR045249">
    <property type="entry name" value="HARBI1-like"/>
</dbReference>
<dbReference type="GO" id="GO:0004518">
    <property type="term" value="F:nuclease activity"/>
    <property type="evidence" value="ECO:0007669"/>
    <property type="project" value="UniProtKB-KW"/>
</dbReference>
<comment type="similarity">
    <text evidence="3">Belongs to the HARBI1 family.</text>
</comment>
<accession>A0A1D1VEV7</accession>
<evidence type="ECO:0000256" key="6">
    <source>
        <dbReference type="ARBA" id="ARBA00022801"/>
    </source>
</evidence>
<proteinExistence type="inferred from homology"/>
<dbReference type="PANTHER" id="PTHR22930:SF85">
    <property type="entry name" value="GH03217P-RELATED"/>
    <property type="match status" value="1"/>
</dbReference>
<reference evidence="9 10" key="1">
    <citation type="journal article" date="2016" name="Nat. Commun.">
        <title>Extremotolerant tardigrade genome and improved radiotolerance of human cultured cells by tardigrade-unique protein.</title>
        <authorList>
            <person name="Hashimoto T."/>
            <person name="Horikawa D.D."/>
            <person name="Saito Y."/>
            <person name="Kuwahara H."/>
            <person name="Kozuka-Hata H."/>
            <person name="Shin-I T."/>
            <person name="Minakuchi Y."/>
            <person name="Ohishi K."/>
            <person name="Motoyama A."/>
            <person name="Aizu T."/>
            <person name="Enomoto A."/>
            <person name="Kondo K."/>
            <person name="Tanaka S."/>
            <person name="Hara Y."/>
            <person name="Koshikawa S."/>
            <person name="Sagara H."/>
            <person name="Miura T."/>
            <person name="Yokobori S."/>
            <person name="Miyagawa K."/>
            <person name="Suzuki Y."/>
            <person name="Kubo T."/>
            <person name="Oyama M."/>
            <person name="Kohara Y."/>
            <person name="Fujiyama A."/>
            <person name="Arakawa K."/>
            <person name="Katayama T."/>
            <person name="Toyoda A."/>
            <person name="Kunieda T."/>
        </authorList>
    </citation>
    <scope>NUCLEOTIDE SEQUENCE [LARGE SCALE GENOMIC DNA]</scope>
    <source>
        <strain evidence="9 10">YOKOZUNA-1</strain>
    </source>
</reference>
<organism evidence="9 10">
    <name type="scientific">Ramazzottius varieornatus</name>
    <name type="common">Water bear</name>
    <name type="synonym">Tardigrade</name>
    <dbReference type="NCBI Taxonomy" id="947166"/>
    <lineage>
        <taxon>Eukaryota</taxon>
        <taxon>Metazoa</taxon>
        <taxon>Ecdysozoa</taxon>
        <taxon>Tardigrada</taxon>
        <taxon>Eutardigrada</taxon>
        <taxon>Parachela</taxon>
        <taxon>Hypsibioidea</taxon>
        <taxon>Ramazzottiidae</taxon>
        <taxon>Ramazzottius</taxon>
    </lineage>
</organism>
<evidence type="ECO:0000256" key="4">
    <source>
        <dbReference type="ARBA" id="ARBA00022722"/>
    </source>
</evidence>
<dbReference type="OrthoDB" id="2445244at2759"/>
<keyword evidence="7" id="KW-0539">Nucleus</keyword>
<evidence type="ECO:0000256" key="2">
    <source>
        <dbReference type="ARBA" id="ARBA00004123"/>
    </source>
</evidence>
<comment type="subcellular location">
    <subcellularLocation>
        <location evidence="2">Nucleus</location>
    </subcellularLocation>
</comment>
<evidence type="ECO:0000256" key="7">
    <source>
        <dbReference type="ARBA" id="ARBA00023242"/>
    </source>
</evidence>
<gene>
    <name evidence="9" type="primary">RvY_10330-1</name>
    <name evidence="9" type="synonym">RvY_10330.1</name>
    <name evidence="9" type="ORF">RvY_10330</name>
</gene>